<dbReference type="KEGG" id="tbn:TBH_C1306"/>
<evidence type="ECO:0000256" key="1">
    <source>
        <dbReference type="ARBA" id="ARBA00010554"/>
    </source>
</evidence>
<accession>A0A7U6GIF3</accession>
<dbReference type="InterPro" id="IPR015867">
    <property type="entry name" value="N-reg_PII/ATP_PRibTrfase_C"/>
</dbReference>
<dbReference type="PANTHER" id="PTHR35983:SF1">
    <property type="entry name" value="UPF0166 PROTEIN TM_0021"/>
    <property type="match status" value="1"/>
</dbReference>
<dbReference type="InterPro" id="IPR011322">
    <property type="entry name" value="N-reg_PII-like_a/b"/>
</dbReference>
<name>A0A7U6GIF3_9GAMM</name>
<dbReference type="RefSeq" id="WP_041066821.1">
    <property type="nucleotide sequence ID" value="NZ_AP012273.1"/>
</dbReference>
<dbReference type="SUPFAM" id="SSF54913">
    <property type="entry name" value="GlnB-like"/>
    <property type="match status" value="1"/>
</dbReference>
<dbReference type="Proteomes" id="UP000031631">
    <property type="component" value="Chromosome"/>
</dbReference>
<keyword evidence="3" id="KW-1185">Reference proteome</keyword>
<dbReference type="InterPro" id="IPR003793">
    <property type="entry name" value="UPF0166"/>
</dbReference>
<reference evidence="2 3" key="1">
    <citation type="journal article" date="2014" name="PLoS ONE">
        <title>Physiological and genomic features of a novel sulfur-oxidizing gammaproteobacterium belonging to a previously uncultivated symbiotic lineage isolated from a hydrothermal vent.</title>
        <authorList>
            <person name="Nunoura T."/>
            <person name="Takaki Y."/>
            <person name="Kazama H."/>
            <person name="Kakuta J."/>
            <person name="Shimamura S."/>
            <person name="Makita H."/>
            <person name="Hirai M."/>
            <person name="Miyazaki M."/>
            <person name="Takai K."/>
        </authorList>
    </citation>
    <scope>NUCLEOTIDE SEQUENCE [LARGE SCALE GENOMIC DNA]</scope>
    <source>
        <strain evidence="2 3">Hiromi1</strain>
    </source>
</reference>
<dbReference type="Pfam" id="PF02641">
    <property type="entry name" value="DUF190"/>
    <property type="match status" value="1"/>
</dbReference>
<gene>
    <name evidence="2" type="ORF">TBH_C1306</name>
</gene>
<dbReference type="AlphaFoldDB" id="A0A7U6GIF3"/>
<dbReference type="PANTHER" id="PTHR35983">
    <property type="entry name" value="UPF0166 PROTEIN TM_0021"/>
    <property type="match status" value="1"/>
</dbReference>
<evidence type="ECO:0008006" key="4">
    <source>
        <dbReference type="Google" id="ProtNLM"/>
    </source>
</evidence>
<organism evidence="2 3">
    <name type="scientific">Thiolapillus brandeum</name>
    <dbReference type="NCBI Taxonomy" id="1076588"/>
    <lineage>
        <taxon>Bacteria</taxon>
        <taxon>Pseudomonadati</taxon>
        <taxon>Pseudomonadota</taxon>
        <taxon>Gammaproteobacteria</taxon>
        <taxon>Chromatiales</taxon>
        <taxon>Sedimenticolaceae</taxon>
        <taxon>Thiolapillus</taxon>
    </lineage>
</organism>
<dbReference type="Gene3D" id="3.30.70.120">
    <property type="match status" value="1"/>
</dbReference>
<sequence>MTDEVTMVRIYCTEGERRIKQTLDYLHNEEHVAGVTAFRGVAGFGRSGKMHTASLLDLSLDMPVVIEFFDRPDKISTVVEHLKTKLEPGHLVYWPARTNLSD</sequence>
<evidence type="ECO:0000313" key="3">
    <source>
        <dbReference type="Proteomes" id="UP000031631"/>
    </source>
</evidence>
<protein>
    <recommendedName>
        <fullName evidence="4">DUF190 domain-containing protein</fullName>
    </recommendedName>
</protein>
<evidence type="ECO:0000313" key="2">
    <source>
        <dbReference type="EMBL" id="BAO44231.1"/>
    </source>
</evidence>
<comment type="similarity">
    <text evidence="1">Belongs to the UPF0166 family.</text>
</comment>
<dbReference type="EMBL" id="AP012273">
    <property type="protein sequence ID" value="BAO44231.1"/>
    <property type="molecule type" value="Genomic_DNA"/>
</dbReference>
<proteinExistence type="inferred from homology"/>